<gene>
    <name evidence="2" type="ORF">BBBOND_0104540</name>
</gene>
<dbReference type="PRINTS" id="PR00449">
    <property type="entry name" value="RASTRNSFRMNG"/>
</dbReference>
<dbReference type="Proteomes" id="UP000033188">
    <property type="component" value="Chromosome 1"/>
</dbReference>
<dbReference type="GeneID" id="24562686"/>
<protein>
    <submittedName>
        <fullName evidence="2">Uncharacterized protein</fullName>
    </submittedName>
</protein>
<dbReference type="OMA" id="MPMIYYK"/>
<dbReference type="OrthoDB" id="299781at2759"/>
<dbReference type="GO" id="GO:0003924">
    <property type="term" value="F:GTPase activity"/>
    <property type="evidence" value="ECO:0007669"/>
    <property type="project" value="InterPro"/>
</dbReference>
<dbReference type="GO" id="GO:0005525">
    <property type="term" value="F:GTP binding"/>
    <property type="evidence" value="ECO:0007669"/>
    <property type="project" value="InterPro"/>
</dbReference>
<dbReference type="SUPFAM" id="SSF52540">
    <property type="entry name" value="P-loop containing nucleoside triphosphate hydrolases"/>
    <property type="match status" value="1"/>
</dbReference>
<accession>A0A061D8S3</accession>
<dbReference type="PANTHER" id="PTHR47978">
    <property type="match status" value="1"/>
</dbReference>
<dbReference type="VEuPathDB" id="PiroplasmaDB:BBBOND_0104540"/>
<dbReference type="EMBL" id="LK391707">
    <property type="protein sequence ID" value="CDR94145.1"/>
    <property type="molecule type" value="Genomic_DNA"/>
</dbReference>
<dbReference type="STRING" id="5866.A0A061D8S3"/>
<keyword evidence="1" id="KW-0547">Nucleotide-binding</keyword>
<name>A0A061D8S3_BABBI</name>
<dbReference type="Pfam" id="PF00071">
    <property type="entry name" value="Ras"/>
    <property type="match status" value="1"/>
</dbReference>
<evidence type="ECO:0000313" key="2">
    <source>
        <dbReference type="EMBL" id="CDR94145.1"/>
    </source>
</evidence>
<dbReference type="RefSeq" id="XP_012766331.1">
    <property type="nucleotide sequence ID" value="XM_012910877.1"/>
</dbReference>
<sequence>MPEEKIEATGIPLFRLTLIGAHGVGKTCLVNSIMNNVPPPSYKATRIPELYYFLLRLSYDEPIVKDAYDDINAFCFEIEDTCADDDVRQLIDMTRAKWPFESGMNDYTPFGIFKEPLVPMRKGDELRPVSQNRMAFLVVFDVSNYESYKYAISIVEYIMHNLGSIGTTQPLVCLVANKSDLMRDDAPIWDEAETFSQARTVPMYRVSTVLNQNIAKMMRELAMLLYGSLALWEIVTHTT</sequence>
<dbReference type="Gene3D" id="3.40.50.300">
    <property type="entry name" value="P-loop containing nucleotide triphosphate hydrolases"/>
    <property type="match status" value="1"/>
</dbReference>
<dbReference type="PROSITE" id="PS51419">
    <property type="entry name" value="RAB"/>
    <property type="match status" value="1"/>
</dbReference>
<proteinExistence type="predicted"/>
<organism evidence="2 3">
    <name type="scientific">Babesia bigemina</name>
    <dbReference type="NCBI Taxonomy" id="5866"/>
    <lineage>
        <taxon>Eukaryota</taxon>
        <taxon>Sar</taxon>
        <taxon>Alveolata</taxon>
        <taxon>Apicomplexa</taxon>
        <taxon>Aconoidasida</taxon>
        <taxon>Piroplasmida</taxon>
        <taxon>Babesiidae</taxon>
        <taxon>Babesia</taxon>
    </lineage>
</organism>
<dbReference type="AlphaFoldDB" id="A0A061D8S3"/>
<evidence type="ECO:0000313" key="3">
    <source>
        <dbReference type="Proteomes" id="UP000033188"/>
    </source>
</evidence>
<dbReference type="InterPro" id="IPR001806">
    <property type="entry name" value="Small_GTPase"/>
</dbReference>
<evidence type="ECO:0000256" key="1">
    <source>
        <dbReference type="ARBA" id="ARBA00022741"/>
    </source>
</evidence>
<dbReference type="KEGG" id="bbig:BBBOND_0104540"/>
<dbReference type="InterPro" id="IPR027417">
    <property type="entry name" value="P-loop_NTPase"/>
</dbReference>
<reference evidence="3" key="1">
    <citation type="journal article" date="2014" name="Nucleic Acids Res.">
        <title>The evolutionary dynamics of variant antigen genes in Babesia reveal a history of genomic innovation underlying host-parasite interaction.</title>
        <authorList>
            <person name="Jackson A.P."/>
            <person name="Otto T.D."/>
            <person name="Darby A."/>
            <person name="Ramaprasad A."/>
            <person name="Xia D."/>
            <person name="Echaide I.E."/>
            <person name="Farber M."/>
            <person name="Gahlot S."/>
            <person name="Gamble J."/>
            <person name="Gupta D."/>
            <person name="Gupta Y."/>
            <person name="Jackson L."/>
            <person name="Malandrin L."/>
            <person name="Malas T.B."/>
            <person name="Moussa E."/>
            <person name="Nair M."/>
            <person name="Reid A.J."/>
            <person name="Sanders M."/>
            <person name="Sharma J."/>
            <person name="Tracey A."/>
            <person name="Quail M.A."/>
            <person name="Weir W."/>
            <person name="Wastling J.M."/>
            <person name="Hall N."/>
            <person name="Willadsen P."/>
            <person name="Lingelbach K."/>
            <person name="Shiels B."/>
            <person name="Tait A."/>
            <person name="Berriman M."/>
            <person name="Allred D.R."/>
            <person name="Pain A."/>
        </authorList>
    </citation>
    <scope>NUCLEOTIDE SEQUENCE [LARGE SCALE GENOMIC DNA]</scope>
    <source>
        <strain evidence="3">Bond</strain>
    </source>
</reference>
<keyword evidence="3" id="KW-1185">Reference proteome</keyword>